<reference evidence="1 2" key="1">
    <citation type="submission" date="2019-01" db="EMBL/GenBank/DDBJ databases">
        <title>Sphingorhabdus lacus sp.nov., isolated from an oligotrophic freshwater lake.</title>
        <authorList>
            <person name="Park M."/>
        </authorList>
    </citation>
    <scope>NUCLEOTIDE SEQUENCE [LARGE SCALE GENOMIC DNA]</scope>
    <source>
        <strain evidence="1 2">IMCC26285</strain>
    </source>
</reference>
<protein>
    <recommendedName>
        <fullName evidence="3">DUF3052 domain-containing protein</fullName>
    </recommendedName>
</protein>
<dbReference type="Proteomes" id="UP000471147">
    <property type="component" value="Unassembled WGS sequence"/>
</dbReference>
<evidence type="ECO:0000313" key="1">
    <source>
        <dbReference type="EMBL" id="MVZ98189.1"/>
    </source>
</evidence>
<dbReference type="RefSeq" id="WP_160354132.1">
    <property type="nucleotide sequence ID" value="NZ_SDWJ01000002.1"/>
</dbReference>
<comment type="caution">
    <text evidence="1">The sequence shown here is derived from an EMBL/GenBank/DDBJ whole genome shotgun (WGS) entry which is preliminary data.</text>
</comment>
<proteinExistence type="predicted"/>
<dbReference type="AlphaFoldDB" id="A0A6I4LZ69"/>
<evidence type="ECO:0008006" key="3">
    <source>
        <dbReference type="Google" id="ProtNLM"/>
    </source>
</evidence>
<evidence type="ECO:0000313" key="2">
    <source>
        <dbReference type="Proteomes" id="UP000471147"/>
    </source>
</evidence>
<gene>
    <name evidence="1" type="ORF">EUU23_10840</name>
</gene>
<accession>A0A6I4LZ69</accession>
<dbReference type="EMBL" id="SDWJ01000002">
    <property type="protein sequence ID" value="MVZ98189.1"/>
    <property type="molecule type" value="Genomic_DNA"/>
</dbReference>
<organism evidence="1 2">
    <name type="scientific">Sphingorhabdus profundilacus</name>
    <dbReference type="NCBI Taxonomy" id="2509718"/>
    <lineage>
        <taxon>Bacteria</taxon>
        <taxon>Pseudomonadati</taxon>
        <taxon>Pseudomonadota</taxon>
        <taxon>Alphaproteobacteria</taxon>
        <taxon>Sphingomonadales</taxon>
        <taxon>Sphingomonadaceae</taxon>
        <taxon>Sphingorhabdus</taxon>
    </lineage>
</organism>
<name>A0A6I4LZ69_9SPHN</name>
<sequence>MITGYSGKPLVQKLGYKDGMRVWFDSMPDSVRAEIAEAGLKFSEELVPTAGVFAAHLFVTDRIALAEKLEALRKVIDPAGFIWVSWPKKAAKVATDITEDTIRAVILPSSDLVDVKVCAVDAIWSGLKLMIRKDRR</sequence>
<keyword evidence="2" id="KW-1185">Reference proteome</keyword>
<dbReference type="OrthoDB" id="9800461at2"/>